<evidence type="ECO:0000313" key="3">
    <source>
        <dbReference type="EMBL" id="PMD39488.1"/>
    </source>
</evidence>
<dbReference type="AlphaFoldDB" id="A0A2J6RLW0"/>
<evidence type="ECO:0000259" key="2">
    <source>
        <dbReference type="Pfam" id="PF26640"/>
    </source>
</evidence>
<evidence type="ECO:0000313" key="4">
    <source>
        <dbReference type="Proteomes" id="UP000235786"/>
    </source>
</evidence>
<reference evidence="3 4" key="1">
    <citation type="submission" date="2016-04" db="EMBL/GenBank/DDBJ databases">
        <title>A degradative enzymes factory behind the ericoid mycorrhizal symbiosis.</title>
        <authorList>
            <consortium name="DOE Joint Genome Institute"/>
            <person name="Martino E."/>
            <person name="Morin E."/>
            <person name="Grelet G."/>
            <person name="Kuo A."/>
            <person name="Kohler A."/>
            <person name="Daghino S."/>
            <person name="Barry K."/>
            <person name="Choi C."/>
            <person name="Cichocki N."/>
            <person name="Clum A."/>
            <person name="Copeland A."/>
            <person name="Hainaut M."/>
            <person name="Haridas S."/>
            <person name="Labutti K."/>
            <person name="Lindquist E."/>
            <person name="Lipzen A."/>
            <person name="Khouja H.-R."/>
            <person name="Murat C."/>
            <person name="Ohm R."/>
            <person name="Olson A."/>
            <person name="Spatafora J."/>
            <person name="Veneault-Fourrey C."/>
            <person name="Henrissat B."/>
            <person name="Grigoriev I."/>
            <person name="Martin F."/>
            <person name="Perotto S."/>
        </authorList>
    </citation>
    <scope>NUCLEOTIDE SEQUENCE [LARGE SCALE GENOMIC DNA]</scope>
    <source>
        <strain evidence="3 4">F</strain>
    </source>
</reference>
<dbReference type="EMBL" id="KZ613946">
    <property type="protein sequence ID" value="PMD39488.1"/>
    <property type="molecule type" value="Genomic_DNA"/>
</dbReference>
<feature type="domain" description="DUF8212" evidence="2">
    <location>
        <begin position="287"/>
        <end position="369"/>
    </location>
</feature>
<accession>A0A2J6RLW0</accession>
<dbReference type="OrthoDB" id="20872at2759"/>
<dbReference type="InterPro" id="IPR058525">
    <property type="entry name" value="DUF8212"/>
</dbReference>
<protein>
    <submittedName>
        <fullName evidence="3">HET-domain-containing protein</fullName>
    </submittedName>
</protein>
<proteinExistence type="predicted"/>
<dbReference type="Proteomes" id="UP000235786">
    <property type="component" value="Unassembled WGS sequence"/>
</dbReference>
<dbReference type="PANTHER" id="PTHR10622:SF10">
    <property type="entry name" value="HET DOMAIN-CONTAINING PROTEIN"/>
    <property type="match status" value="1"/>
</dbReference>
<sequence length="621" mass="71932">MRLLHTNTLQMGEFFASSTIPIFETQRLGSELLNRQVPEYAILSHVWGPEEVSFQDMVGDRSLAIQKTGWEKIRDSCKQARHDGFDYIWIDTCCIDKTSSTELSEAINSMFQWYKDSRICYVYLPDVDKDNVLFSSMINPGRHDIDPKYSVIYNHKDDNATRDRKREILRRHPYQIKLNPFQSNIKGYSRWFSRGWTLQELLAPLKVQFFDKYWRSIGGKEDHLDILSEITNIDRFTLNGGDRRRLSIARRMSWAANRQTTRAEDMAYCLLGIFEINMPLLYGEGARAFVRLQEEILKVSNDQSLFAWRDPTMEHYRDDYPEASHPQGLLAASPDVFEYSNTIAQFYTETSRHDFSSSTNKGLRVKFLMCQDPTAASGLVYLAVLSCQIGNIPGLLPAIRLRRITSTGDQYVRIDMPELLQMCSWDSQNRLDFGGFDPTKPQDQLTEIDSKTVYLDWTVQTVFIRQEPQFPLLPGFWLVRPESWGIEITGAYPTDLWDKQTGVMQPQNDFSHGTKKVGALFVDYGGIKCFLIFGVTYWELTPWCHIIPCTARPNLKKAFEDFCVDQVQLPTNMETRRHEHVSHTLKLRTVTELKSVSGRDMYLIYLVSAFKDLDEILVTVN</sequence>
<dbReference type="Pfam" id="PF26640">
    <property type="entry name" value="DUF8212"/>
    <property type="match status" value="1"/>
</dbReference>
<gene>
    <name evidence="3" type="ORF">L207DRAFT_566473</name>
</gene>
<name>A0A2J6RLW0_HYAVF</name>
<dbReference type="Pfam" id="PF06985">
    <property type="entry name" value="HET"/>
    <property type="match status" value="1"/>
</dbReference>
<dbReference type="PANTHER" id="PTHR10622">
    <property type="entry name" value="HET DOMAIN-CONTAINING PROTEIN"/>
    <property type="match status" value="1"/>
</dbReference>
<feature type="domain" description="Heterokaryon incompatibility" evidence="1">
    <location>
        <begin position="40"/>
        <end position="200"/>
    </location>
</feature>
<organism evidence="3 4">
    <name type="scientific">Hyaloscypha variabilis (strain UAMH 11265 / GT02V1 / F)</name>
    <name type="common">Meliniomyces variabilis</name>
    <dbReference type="NCBI Taxonomy" id="1149755"/>
    <lineage>
        <taxon>Eukaryota</taxon>
        <taxon>Fungi</taxon>
        <taxon>Dikarya</taxon>
        <taxon>Ascomycota</taxon>
        <taxon>Pezizomycotina</taxon>
        <taxon>Leotiomycetes</taxon>
        <taxon>Helotiales</taxon>
        <taxon>Hyaloscyphaceae</taxon>
        <taxon>Hyaloscypha</taxon>
        <taxon>Hyaloscypha variabilis</taxon>
    </lineage>
</organism>
<evidence type="ECO:0000259" key="1">
    <source>
        <dbReference type="Pfam" id="PF06985"/>
    </source>
</evidence>
<dbReference type="InterPro" id="IPR010730">
    <property type="entry name" value="HET"/>
</dbReference>
<keyword evidence="4" id="KW-1185">Reference proteome</keyword>